<protein>
    <submittedName>
        <fullName evidence="1">Uncharacterized protein</fullName>
    </submittedName>
</protein>
<accession>Q1Q4G7</accession>
<organism evidence="1">
    <name type="scientific">Kuenenia stuttgartiensis</name>
    <dbReference type="NCBI Taxonomy" id="174633"/>
    <lineage>
        <taxon>Bacteria</taxon>
        <taxon>Pseudomonadati</taxon>
        <taxon>Planctomycetota</taxon>
        <taxon>Candidatus Brocadiia</taxon>
        <taxon>Candidatus Brocadiales</taxon>
        <taxon>Candidatus Brocadiaceae</taxon>
        <taxon>Candidatus Kuenenia</taxon>
    </lineage>
</organism>
<reference evidence="1" key="2">
    <citation type="submission" date="2006-01" db="EMBL/GenBank/DDBJ databases">
        <authorList>
            <person name="Genoscope"/>
        </authorList>
    </citation>
    <scope>NUCLEOTIDE SEQUENCE</scope>
</reference>
<evidence type="ECO:0000313" key="1">
    <source>
        <dbReference type="EMBL" id="CAJ74906.1"/>
    </source>
</evidence>
<reference evidence="2 3" key="3">
    <citation type="submission" date="2020-02" db="EMBL/GenBank/DDBJ databases">
        <title>Newly sequenced genome of strain CSTR1 showed variability in Candidatus Kuenenia stuttgartiensis genomes.</title>
        <authorList>
            <person name="Ding C."/>
            <person name="Adrian L."/>
        </authorList>
    </citation>
    <scope>NUCLEOTIDE SEQUENCE [LARGE SCALE GENOMIC DNA]</scope>
    <source>
        <strain evidence="2 3">CSTR1</strain>
    </source>
</reference>
<dbReference type="Proteomes" id="UP000501926">
    <property type="component" value="Chromosome"/>
</dbReference>
<name>Q1Q4G7_KUEST</name>
<gene>
    <name evidence="2" type="ORF">KsCSTR_33290</name>
    <name evidence="1" type="ORF">kuste4144</name>
</gene>
<reference evidence="1" key="1">
    <citation type="journal article" date="2006" name="Nature">
        <title>Deciphering the evolution and metabolism of an anammox bacterium from a community genome.</title>
        <authorList>
            <person name="Strous M."/>
            <person name="Pelletier E."/>
            <person name="Mangenot S."/>
            <person name="Rattei T."/>
            <person name="Lehner A."/>
            <person name="Taylor M.W."/>
            <person name="Horn M."/>
            <person name="Daims H."/>
            <person name="Bartol-Mavel D."/>
            <person name="Wincker P."/>
            <person name="Barbe V."/>
            <person name="Fonknechten N."/>
            <person name="Vallenet D."/>
            <person name="Segurens B."/>
            <person name="Schenowitz-Truong C."/>
            <person name="Medigue C."/>
            <person name="Collingro A."/>
            <person name="Snel B."/>
            <person name="Dutilh B.E."/>
            <person name="OpDenCamp H.J.M."/>
            <person name="vanDerDrift C."/>
            <person name="Cirpus I."/>
            <person name="vanDePas-Schoonen K.T."/>
            <person name="Harhangi H.R."/>
            <person name="vanNiftrik L."/>
            <person name="Schmid M."/>
            <person name="Keltjens J."/>
            <person name="vanDeVossenberg J."/>
            <person name="Kartal B."/>
            <person name="Meier H."/>
            <person name="Frishman D."/>
            <person name="Huynen M.A."/>
            <person name="Mewes H."/>
            <person name="Weissenbach J."/>
            <person name="Jetten M.S.M."/>
            <person name="Wagner M."/>
            <person name="LePaslier D."/>
        </authorList>
    </citation>
    <scope>NUCLEOTIDE SEQUENCE</scope>
</reference>
<sequence>MYACSLANKLEISSKKRGFKGRGGVIPYIHLHDLTPEEIAIVEGKRWSKSHTGSGRSIGSQSFIKKMERKLDRIFKLRPRGRLINGMCLQ</sequence>
<proteinExistence type="predicted"/>
<evidence type="ECO:0000313" key="2">
    <source>
        <dbReference type="EMBL" id="QII12708.1"/>
    </source>
</evidence>
<dbReference type="AlphaFoldDB" id="Q1Q4G7"/>
<dbReference type="EMBL" id="CP049055">
    <property type="protein sequence ID" value="QII12708.1"/>
    <property type="molecule type" value="Genomic_DNA"/>
</dbReference>
<dbReference type="EMBL" id="CT573071">
    <property type="protein sequence ID" value="CAJ74906.1"/>
    <property type="molecule type" value="Genomic_DNA"/>
</dbReference>
<evidence type="ECO:0000313" key="3">
    <source>
        <dbReference type="Proteomes" id="UP000501926"/>
    </source>
</evidence>